<feature type="region of interest" description="Disordered" evidence="1">
    <location>
        <begin position="1"/>
        <end position="31"/>
    </location>
</feature>
<dbReference type="RefSeq" id="WP_168487135.1">
    <property type="nucleotide sequence ID" value="NZ_JAAZSQ010000013.1"/>
</dbReference>
<evidence type="ECO:0000313" key="3">
    <source>
        <dbReference type="Proteomes" id="UP000544090"/>
    </source>
</evidence>
<proteinExistence type="predicted"/>
<dbReference type="EMBL" id="JAAZSQ010000013">
    <property type="protein sequence ID" value="NKX55538.1"/>
    <property type="molecule type" value="Genomic_DNA"/>
</dbReference>
<protein>
    <submittedName>
        <fullName evidence="2">Uncharacterized protein</fullName>
    </submittedName>
</protein>
<name>A0A7X6K6T4_9MICC</name>
<evidence type="ECO:0000313" key="2">
    <source>
        <dbReference type="EMBL" id="NKX55538.1"/>
    </source>
</evidence>
<sequence>MTEPGKKPAGEPVDGSDVEAIQNDDSLTPADRVDLIANQVVPEEQSGEDEAG</sequence>
<organism evidence="2 3">
    <name type="scientific">Arthrobacter mobilis</name>
    <dbReference type="NCBI Taxonomy" id="2724944"/>
    <lineage>
        <taxon>Bacteria</taxon>
        <taxon>Bacillati</taxon>
        <taxon>Actinomycetota</taxon>
        <taxon>Actinomycetes</taxon>
        <taxon>Micrococcales</taxon>
        <taxon>Micrococcaceae</taxon>
        <taxon>Arthrobacter</taxon>
    </lineage>
</organism>
<accession>A0A7X6K6T4</accession>
<gene>
    <name evidence="2" type="ORF">HGG74_13535</name>
</gene>
<dbReference type="AlphaFoldDB" id="A0A7X6K6T4"/>
<comment type="caution">
    <text evidence="2">The sequence shown here is derived from an EMBL/GenBank/DDBJ whole genome shotgun (WGS) entry which is preliminary data.</text>
</comment>
<dbReference type="Proteomes" id="UP000544090">
    <property type="component" value="Unassembled WGS sequence"/>
</dbReference>
<reference evidence="2 3" key="1">
    <citation type="submission" date="2020-04" db="EMBL/GenBank/DDBJ databases">
        <title>Arthrobacter sp. nov.</title>
        <authorList>
            <person name="Liu S."/>
        </authorList>
    </citation>
    <scope>NUCLEOTIDE SEQUENCE [LARGE SCALE GENOMIC DNA]</scope>
    <source>
        <strain evidence="2 3">E918</strain>
    </source>
</reference>
<keyword evidence="3" id="KW-1185">Reference proteome</keyword>
<evidence type="ECO:0000256" key="1">
    <source>
        <dbReference type="SAM" id="MobiDB-lite"/>
    </source>
</evidence>